<dbReference type="RefSeq" id="XP_009016270.1">
    <property type="nucleotide sequence ID" value="XM_009018022.1"/>
</dbReference>
<reference evidence="2 4" key="2">
    <citation type="journal article" date="2013" name="Nature">
        <title>Insights into bilaterian evolution from three spiralian genomes.</title>
        <authorList>
            <person name="Simakov O."/>
            <person name="Marletaz F."/>
            <person name="Cho S.J."/>
            <person name="Edsinger-Gonzales E."/>
            <person name="Havlak P."/>
            <person name="Hellsten U."/>
            <person name="Kuo D.H."/>
            <person name="Larsson T."/>
            <person name="Lv J."/>
            <person name="Arendt D."/>
            <person name="Savage R."/>
            <person name="Osoegawa K."/>
            <person name="de Jong P."/>
            <person name="Grimwood J."/>
            <person name="Chapman J.A."/>
            <person name="Shapiro H."/>
            <person name="Aerts A."/>
            <person name="Otillar R.P."/>
            <person name="Terry A.Y."/>
            <person name="Boore J.L."/>
            <person name="Grigoriev I.V."/>
            <person name="Lindberg D.R."/>
            <person name="Seaver E.C."/>
            <person name="Weisblat D.A."/>
            <person name="Putnam N.H."/>
            <person name="Rokhsar D.S."/>
        </authorList>
    </citation>
    <scope>NUCLEOTIDE SEQUENCE</scope>
</reference>
<dbReference type="EMBL" id="AMQM01003845">
    <property type="status" value="NOT_ANNOTATED_CDS"/>
    <property type="molecule type" value="Genomic_DNA"/>
</dbReference>
<evidence type="ECO:0000313" key="4">
    <source>
        <dbReference type="Proteomes" id="UP000015101"/>
    </source>
</evidence>
<dbReference type="PANTHER" id="PTHR15698">
    <property type="entry name" value="PROTEIN CBG15099"/>
    <property type="match status" value="1"/>
</dbReference>
<reference evidence="3" key="3">
    <citation type="submission" date="2015-06" db="UniProtKB">
        <authorList>
            <consortium name="EnsemblMetazoa"/>
        </authorList>
    </citation>
    <scope>IDENTIFICATION</scope>
</reference>
<accession>T1F417</accession>
<gene>
    <name evidence="3" type="primary">20203566</name>
    <name evidence="2" type="ORF">HELRODRAFT_171296</name>
</gene>
<dbReference type="AlphaFoldDB" id="T1F417"/>
<name>T1F417_HELRO</name>
<reference evidence="4" key="1">
    <citation type="submission" date="2012-12" db="EMBL/GenBank/DDBJ databases">
        <authorList>
            <person name="Hellsten U."/>
            <person name="Grimwood J."/>
            <person name="Chapman J.A."/>
            <person name="Shapiro H."/>
            <person name="Aerts A."/>
            <person name="Otillar R.P."/>
            <person name="Terry A.Y."/>
            <person name="Boore J.L."/>
            <person name="Simakov O."/>
            <person name="Marletaz F."/>
            <person name="Cho S.-J."/>
            <person name="Edsinger-Gonzales E."/>
            <person name="Havlak P."/>
            <person name="Kuo D.-H."/>
            <person name="Larsson T."/>
            <person name="Lv J."/>
            <person name="Arendt D."/>
            <person name="Savage R."/>
            <person name="Osoegawa K."/>
            <person name="de Jong P."/>
            <person name="Lindberg D.R."/>
            <person name="Seaver E.C."/>
            <person name="Weisblat D.A."/>
            <person name="Putnam N.H."/>
            <person name="Grigoriev I.V."/>
            <person name="Rokhsar D.S."/>
        </authorList>
    </citation>
    <scope>NUCLEOTIDE SEQUENCE</scope>
</reference>
<evidence type="ECO:0000259" key="1">
    <source>
        <dbReference type="Pfam" id="PF19281"/>
    </source>
</evidence>
<evidence type="ECO:0000313" key="3">
    <source>
        <dbReference type="EnsemblMetazoa" id="HelroP171296"/>
    </source>
</evidence>
<organism evidence="3 4">
    <name type="scientific">Helobdella robusta</name>
    <name type="common">Californian leech</name>
    <dbReference type="NCBI Taxonomy" id="6412"/>
    <lineage>
        <taxon>Eukaryota</taxon>
        <taxon>Metazoa</taxon>
        <taxon>Spiralia</taxon>
        <taxon>Lophotrochozoa</taxon>
        <taxon>Annelida</taxon>
        <taxon>Clitellata</taxon>
        <taxon>Hirudinea</taxon>
        <taxon>Rhynchobdellida</taxon>
        <taxon>Glossiphoniidae</taxon>
        <taxon>Helobdella</taxon>
    </lineage>
</organism>
<dbReference type="KEGG" id="hro:HELRODRAFT_171296"/>
<dbReference type="InParanoid" id="T1F417"/>
<dbReference type="OMA" id="FICTENF"/>
<dbReference type="InterPro" id="IPR045545">
    <property type="entry name" value="PHYIP/PHIPL_C"/>
</dbReference>
<feature type="domain" description="Phytanoyl-CoA hydroxylase-interacting protein-like C-terminal" evidence="1">
    <location>
        <begin position="6"/>
        <end position="221"/>
    </location>
</feature>
<dbReference type="EMBL" id="KB096325">
    <property type="protein sequence ID" value="ESO05637.1"/>
    <property type="molecule type" value="Genomic_DNA"/>
</dbReference>
<protein>
    <recommendedName>
        <fullName evidence="1">Phytanoyl-CoA hydroxylase-interacting protein-like C-terminal domain-containing protein</fullName>
    </recommendedName>
</protein>
<dbReference type="OrthoDB" id="6121053at2759"/>
<keyword evidence="4" id="KW-1185">Reference proteome</keyword>
<sequence>MDDRFTKEDLKQLMNRATPHYQTGRLVLCKYLYRNKPLKYFEDIVNKRSSIMKTYVKDNSGDPRNPINGKLNGLFFLASVNKGSLTGEPKKTSQFGNTRLTVPVNILFDVHNCKLYFTDFFCMRGKEHFVTLVLTLENSEADRFCQEKLIPLNVFNNPFLMYDLHSASFRVPDCKIFTVEVFYTENVNLHSGKITKVKTIGNRRFSRKGVPKNPECSLCNLPYDSLRANSMLDAFIHLQM</sequence>
<dbReference type="Pfam" id="PF19281">
    <property type="entry name" value="PHYHIP_C"/>
    <property type="match status" value="1"/>
</dbReference>
<evidence type="ECO:0000313" key="2">
    <source>
        <dbReference type="EMBL" id="ESO05637.1"/>
    </source>
</evidence>
<dbReference type="GeneID" id="20203566"/>
<dbReference type="eggNOG" id="ENOG502QQIT">
    <property type="taxonomic scope" value="Eukaryota"/>
</dbReference>
<dbReference type="HOGENOM" id="CLU_054218_3_0_1"/>
<proteinExistence type="predicted"/>
<dbReference type="CTD" id="20203566"/>
<dbReference type="PANTHER" id="PTHR15698:SF10">
    <property type="entry name" value="PHYTANOYL-COA HYDROXYLASE-INTERACTING PROTEIN-LIKE C-TERMINAL DOMAIN-CONTAINING PROTEIN"/>
    <property type="match status" value="1"/>
</dbReference>
<dbReference type="EnsemblMetazoa" id="HelroT171296">
    <property type="protein sequence ID" value="HelroP171296"/>
    <property type="gene ID" value="HelroG171296"/>
</dbReference>
<dbReference type="InterPro" id="IPR042868">
    <property type="entry name" value="PHYHIP/PHYHIPL"/>
</dbReference>
<dbReference type="Proteomes" id="UP000015101">
    <property type="component" value="Unassembled WGS sequence"/>
</dbReference>